<dbReference type="InterPro" id="IPR005251">
    <property type="entry name" value="IF-M1Pi"/>
</dbReference>
<gene>
    <name evidence="5 6" type="primary">mtnA</name>
    <name evidence="6" type="ORF">HJG44_19060</name>
</gene>
<dbReference type="FunFam" id="1.20.120.420:FF:000003">
    <property type="entry name" value="Methylthioribose-1-phosphate isomerase"/>
    <property type="match status" value="1"/>
</dbReference>
<keyword evidence="7" id="KW-1185">Reference proteome</keyword>
<dbReference type="NCBIfam" id="TIGR00512">
    <property type="entry name" value="salvage_mtnA"/>
    <property type="match status" value="1"/>
</dbReference>
<dbReference type="EC" id="5.3.1.23" evidence="5"/>
<dbReference type="SUPFAM" id="SSF100950">
    <property type="entry name" value="NagB/RpiA/CoA transferase-like"/>
    <property type="match status" value="1"/>
</dbReference>
<dbReference type="InterPro" id="IPR042529">
    <property type="entry name" value="IF_2B-like_C"/>
</dbReference>
<feature type="binding site" evidence="5">
    <location>
        <begin position="53"/>
        <end position="55"/>
    </location>
    <ligand>
        <name>substrate</name>
    </ligand>
</feature>
<accession>A0A849I4U5</accession>
<dbReference type="Pfam" id="PF01008">
    <property type="entry name" value="IF-2B"/>
    <property type="match status" value="1"/>
</dbReference>
<dbReference type="GO" id="GO:0046523">
    <property type="term" value="F:S-methyl-5-thioribose-1-phosphate isomerase activity"/>
    <property type="evidence" value="ECO:0007669"/>
    <property type="project" value="UniProtKB-UniRule"/>
</dbReference>
<feature type="active site" description="Proton donor" evidence="5">
    <location>
        <position position="242"/>
    </location>
</feature>
<organism evidence="6 7">
    <name type="scientific">Enterovirga aerilata</name>
    <dbReference type="NCBI Taxonomy" id="2730920"/>
    <lineage>
        <taxon>Bacteria</taxon>
        <taxon>Pseudomonadati</taxon>
        <taxon>Pseudomonadota</taxon>
        <taxon>Alphaproteobacteria</taxon>
        <taxon>Hyphomicrobiales</taxon>
        <taxon>Methylobacteriaceae</taxon>
        <taxon>Enterovirga</taxon>
    </lineage>
</organism>
<comment type="pathway">
    <text evidence="5">Amino-acid biosynthesis; L-methionine biosynthesis via salvage pathway; L-methionine from S-methyl-5-thio-alpha-D-ribose 1-phosphate: step 1/6.</text>
</comment>
<reference evidence="6 7" key="1">
    <citation type="submission" date="2020-04" db="EMBL/GenBank/DDBJ databases">
        <title>Enterovirga sp. isolate from soil.</title>
        <authorList>
            <person name="Chea S."/>
            <person name="Kim D.-U."/>
        </authorList>
    </citation>
    <scope>NUCLEOTIDE SEQUENCE [LARGE SCALE GENOMIC DNA]</scope>
    <source>
        <strain evidence="6 7">DB1703</strain>
    </source>
</reference>
<keyword evidence="1 5" id="KW-0413">Isomerase</keyword>
<protein>
    <recommendedName>
        <fullName evidence="5">Methylthioribose-1-phosphate isomerase</fullName>
        <shortName evidence="5">M1Pi</shortName>
        <shortName evidence="5">MTR-1-P isomerase</shortName>
        <ecNumber evidence="5">5.3.1.23</ecNumber>
    </recommendedName>
    <alternativeName>
        <fullName evidence="5">S-methyl-5-thioribose-1-phosphate isomerase</fullName>
    </alternativeName>
</protein>
<proteinExistence type="inferred from homology"/>
<evidence type="ECO:0000256" key="4">
    <source>
        <dbReference type="ARBA" id="ARBA00058145"/>
    </source>
</evidence>
<dbReference type="Proteomes" id="UP000564885">
    <property type="component" value="Unassembled WGS sequence"/>
</dbReference>
<comment type="catalytic activity">
    <reaction evidence="2">
        <text>5-deoxy-alpha-D-ribose 1-phosphate = 5-deoxy-D-ribulose 1-phosphate</text>
        <dbReference type="Rhea" id="RHEA:61296"/>
        <dbReference type="ChEBI" id="CHEBI:58749"/>
        <dbReference type="ChEBI" id="CHEBI:144504"/>
    </reaction>
    <physiologicalReaction direction="left-to-right" evidence="2">
        <dbReference type="Rhea" id="RHEA:61297"/>
    </physiologicalReaction>
</comment>
<feature type="site" description="Transition state stabilizer" evidence="5">
    <location>
        <position position="162"/>
    </location>
</feature>
<keyword evidence="5" id="KW-0028">Amino-acid biosynthesis</keyword>
<dbReference type="InterPro" id="IPR027363">
    <property type="entry name" value="M1Pi_N"/>
</dbReference>
<dbReference type="HAMAP" id="MF_01678">
    <property type="entry name" value="Salvage_MtnA"/>
    <property type="match status" value="1"/>
</dbReference>
<dbReference type="RefSeq" id="WP_171219893.1">
    <property type="nucleotide sequence ID" value="NZ_JABEPP010000005.1"/>
</dbReference>
<evidence type="ECO:0000256" key="3">
    <source>
        <dbReference type="ARBA" id="ARBA00051169"/>
    </source>
</evidence>
<dbReference type="NCBIfam" id="TIGR00524">
    <property type="entry name" value="eIF-2B_rel"/>
    <property type="match status" value="1"/>
</dbReference>
<evidence type="ECO:0000313" key="6">
    <source>
        <dbReference type="EMBL" id="NNM74462.1"/>
    </source>
</evidence>
<dbReference type="EMBL" id="JABEPP010000005">
    <property type="protein sequence ID" value="NNM74462.1"/>
    <property type="molecule type" value="Genomic_DNA"/>
</dbReference>
<dbReference type="Gene3D" id="3.40.50.10470">
    <property type="entry name" value="Translation initiation factor eif-2b, domain 2"/>
    <property type="match status" value="1"/>
</dbReference>
<dbReference type="FunFam" id="3.40.50.10470:FF:000006">
    <property type="entry name" value="Methylthioribose-1-phosphate isomerase"/>
    <property type="match status" value="1"/>
</dbReference>
<comment type="function">
    <text evidence="4">Catalyzes the interconversion of methylthioribose-1-phosphate (MTR-1-P) into methylthioribulose-1-phosphate (MTRu-1-P). Also catalyzes the interconversion of 5-deoxyribose 1-phosphate and 5-deoxyribulose 1-phosphate. Part of a bifunctional DHAP-shunt salvage pathway for SAM by-products.</text>
</comment>
<evidence type="ECO:0000256" key="1">
    <source>
        <dbReference type="ARBA" id="ARBA00023235"/>
    </source>
</evidence>
<dbReference type="PANTHER" id="PTHR43475:SF1">
    <property type="entry name" value="METHYLTHIORIBOSE-1-PHOSPHATE ISOMERASE"/>
    <property type="match status" value="1"/>
</dbReference>
<dbReference type="NCBIfam" id="NF004326">
    <property type="entry name" value="PRK05720.1"/>
    <property type="match status" value="1"/>
</dbReference>
<feature type="binding site" evidence="5">
    <location>
        <position position="201"/>
    </location>
    <ligand>
        <name>substrate</name>
    </ligand>
</feature>
<dbReference type="InterPro" id="IPR011559">
    <property type="entry name" value="Initiation_fac_2B_a/b/d"/>
</dbReference>
<evidence type="ECO:0000313" key="7">
    <source>
        <dbReference type="Proteomes" id="UP000564885"/>
    </source>
</evidence>
<keyword evidence="5" id="KW-0486">Methionine biosynthesis</keyword>
<dbReference type="PANTHER" id="PTHR43475">
    <property type="entry name" value="METHYLTHIORIBOSE-1-PHOSPHATE ISOMERASE"/>
    <property type="match status" value="1"/>
</dbReference>
<feature type="binding site" evidence="5">
    <location>
        <position position="90"/>
    </location>
    <ligand>
        <name>substrate</name>
    </ligand>
</feature>
<feature type="binding site" evidence="5">
    <location>
        <begin position="252"/>
        <end position="253"/>
    </location>
    <ligand>
        <name>substrate</name>
    </ligand>
</feature>
<comment type="caution">
    <text evidence="6">The sequence shown here is derived from an EMBL/GenBank/DDBJ whole genome shotgun (WGS) entry which is preliminary data.</text>
</comment>
<dbReference type="InterPro" id="IPR000649">
    <property type="entry name" value="IF-2B-related"/>
</dbReference>
<dbReference type="InterPro" id="IPR037171">
    <property type="entry name" value="NagB/RpiA_transferase-like"/>
</dbReference>
<dbReference type="GO" id="GO:0019509">
    <property type="term" value="P:L-methionine salvage from methylthioadenosine"/>
    <property type="evidence" value="ECO:0007669"/>
    <property type="project" value="UniProtKB-UniRule"/>
</dbReference>
<sequence>MNIDGRPTRTIWLADDGATVEVIDQTRLPHRVSTKRLASLADAADAIRTMVVRGAPLIGVTAAYGLALAMREDASDEGISRAVETLAATRPTAVNLRWALDRMAAALTRPEVNDRVAAAYRLAAEMADEDVATCRAIGEHGATLIRDAHDRTGRTVNVLTHCNAGWLAAVDWGTALAPVYVAHDAGVPVHVWVDETRPRNQGAALTAFELGQHGVPHTILADNAGGHIMQHGRVDLCIVGSDRTTASGDVANKIGTYLKALAARDNGVPFYAALPASTIDWRLDDGVAEIPIEERGPREVTHMTGRTETGDIVTVEIASPGSPAANPAFDVTPARLVTGIITERGIAAASREGLASLFPEHAPRPR</sequence>
<evidence type="ECO:0000256" key="2">
    <source>
        <dbReference type="ARBA" id="ARBA00050906"/>
    </source>
</evidence>
<evidence type="ECO:0000256" key="5">
    <source>
        <dbReference type="HAMAP-Rule" id="MF_01678"/>
    </source>
</evidence>
<dbReference type="Gene3D" id="1.20.120.420">
    <property type="entry name" value="translation initiation factor eif-2b, domain 1"/>
    <property type="match status" value="1"/>
</dbReference>
<comment type="similarity">
    <text evidence="5">Belongs to the EIF-2B alpha/beta/delta subunits family. MtnA subfamily.</text>
</comment>
<dbReference type="UniPathway" id="UPA00904">
    <property type="reaction ID" value="UER00874"/>
</dbReference>
<name>A0A849I4U5_9HYPH</name>
<dbReference type="AlphaFoldDB" id="A0A849I4U5"/>
<comment type="catalytic activity">
    <reaction evidence="3">
        <text>5-(methylsulfanyl)-alpha-D-ribose 1-phosphate = 5-(methylsulfanyl)-D-ribulose 1-phosphate</text>
        <dbReference type="Rhea" id="RHEA:19989"/>
        <dbReference type="ChEBI" id="CHEBI:58533"/>
        <dbReference type="ChEBI" id="CHEBI:58548"/>
        <dbReference type="EC" id="5.3.1.23"/>
    </reaction>
    <physiologicalReaction direction="left-to-right" evidence="3">
        <dbReference type="Rhea" id="RHEA:19990"/>
    </physiologicalReaction>
</comment>